<evidence type="ECO:0000256" key="8">
    <source>
        <dbReference type="SAM" id="Phobius"/>
    </source>
</evidence>
<gene>
    <name evidence="9" type="ORF">HJC23_003596</name>
</gene>
<feature type="transmembrane region" description="Helical" evidence="8">
    <location>
        <begin position="183"/>
        <end position="209"/>
    </location>
</feature>
<evidence type="ECO:0000256" key="1">
    <source>
        <dbReference type="ARBA" id="ARBA00004429"/>
    </source>
</evidence>
<evidence type="ECO:0000313" key="9">
    <source>
        <dbReference type="EMBL" id="KAL3800300.1"/>
    </source>
</evidence>
<dbReference type="Pfam" id="PF03222">
    <property type="entry name" value="Trp_Tyr_perm"/>
    <property type="match status" value="2"/>
</dbReference>
<protein>
    <recommendedName>
        <fullName evidence="11">Amino acid transporter transmembrane domain-containing protein</fullName>
    </recommendedName>
</protein>
<sequence length="640" mass="68016">MRSTLVVAAVAVQLPCHGHALSVSHRRMHSSSSPRFARQFALKMSTLDKPAASPSSNSVNPDDLFEHEEASSLSLLPLSPSSSSSSPAIPSLLQKVLDKVGKIDESRLISSPEYLNGQEPKLFSNLVYDTIHQPADGTHANATTLLVARPSSANLFSSSALLCGTALGSGLLFLPTAIAQAGYLPTIVATLIAWAYMTISALLTAELLINRCGETGRVRNVGLLELYSEFLGPNFGKVAALGFVVVSYVMMGVYFGEGGDFIAQLFQLSADGAAAARDGSELSTMATTLTAAPEMASTVTAATASILQTSFASRTLFASLMAVFLATASKYGAVQRVMTNILVPSTLLAFVIAIATAFPTADFSVLLDSSHQHPELVLNAFPLLFMSWTYHGVVPRVVYNLEADKNKITKAIVGGSTTALLMYLIWNAVVLGNVLGDKSLVDATAAAAAAAASASNAAITDPINLTRDLPIQPSIALVSELAVITSLIGVVLGFVNEFYDAIGALPSQSYGPKDDKKWQVALLTLTPPVVCSILLGYYNDPSLRDSATSTLFAVDRYQVMEYTGAFGASILFLILPALMVWQNRYGDDARPLTVKPMFPFGKLTLGSLYKAAGTLIVEQGLEKLGVFEFVQEHFLRKGIH</sequence>
<keyword evidence="3" id="KW-1003">Cell membrane</keyword>
<keyword evidence="5 8" id="KW-0812">Transmembrane</keyword>
<evidence type="ECO:0000256" key="2">
    <source>
        <dbReference type="ARBA" id="ARBA00022448"/>
    </source>
</evidence>
<dbReference type="Proteomes" id="UP001516023">
    <property type="component" value="Unassembled WGS sequence"/>
</dbReference>
<evidence type="ECO:0000256" key="3">
    <source>
        <dbReference type="ARBA" id="ARBA00022475"/>
    </source>
</evidence>
<feature type="transmembrane region" description="Helical" evidence="8">
    <location>
        <begin position="311"/>
        <end position="329"/>
    </location>
</feature>
<comment type="caution">
    <text evidence="9">The sequence shown here is derived from an EMBL/GenBank/DDBJ whole genome shotgun (WGS) entry which is preliminary data.</text>
</comment>
<organism evidence="9 10">
    <name type="scientific">Cyclotella cryptica</name>
    <dbReference type="NCBI Taxonomy" id="29204"/>
    <lineage>
        <taxon>Eukaryota</taxon>
        <taxon>Sar</taxon>
        <taxon>Stramenopiles</taxon>
        <taxon>Ochrophyta</taxon>
        <taxon>Bacillariophyta</taxon>
        <taxon>Coscinodiscophyceae</taxon>
        <taxon>Thalassiosirophycidae</taxon>
        <taxon>Stephanodiscales</taxon>
        <taxon>Stephanodiscaceae</taxon>
        <taxon>Cyclotella</taxon>
    </lineage>
</organism>
<evidence type="ECO:0000256" key="4">
    <source>
        <dbReference type="ARBA" id="ARBA00022519"/>
    </source>
</evidence>
<feature type="transmembrane region" description="Helical" evidence="8">
    <location>
        <begin position="238"/>
        <end position="256"/>
    </location>
</feature>
<evidence type="ECO:0000256" key="7">
    <source>
        <dbReference type="ARBA" id="ARBA00023136"/>
    </source>
</evidence>
<feature type="transmembrane region" description="Helical" evidence="8">
    <location>
        <begin position="411"/>
        <end position="431"/>
    </location>
</feature>
<feature type="transmembrane region" description="Helical" evidence="8">
    <location>
        <begin position="559"/>
        <end position="581"/>
    </location>
</feature>
<keyword evidence="4" id="KW-0997">Cell inner membrane</keyword>
<dbReference type="EMBL" id="JABMIG020000033">
    <property type="protein sequence ID" value="KAL3800300.1"/>
    <property type="molecule type" value="Genomic_DNA"/>
</dbReference>
<keyword evidence="2" id="KW-0813">Transport</keyword>
<evidence type="ECO:0008006" key="11">
    <source>
        <dbReference type="Google" id="ProtNLM"/>
    </source>
</evidence>
<keyword evidence="6 8" id="KW-1133">Transmembrane helix</keyword>
<keyword evidence="7 8" id="KW-0472">Membrane</keyword>
<name>A0ABD3QIJ9_9STRA</name>
<dbReference type="InterPro" id="IPR018227">
    <property type="entry name" value="Amino_acid_transport_2"/>
</dbReference>
<feature type="transmembrane region" description="Helical" evidence="8">
    <location>
        <begin position="341"/>
        <end position="360"/>
    </location>
</feature>
<keyword evidence="10" id="KW-1185">Reference proteome</keyword>
<feature type="transmembrane region" description="Helical" evidence="8">
    <location>
        <begin position="475"/>
        <end position="499"/>
    </location>
</feature>
<evidence type="ECO:0000256" key="5">
    <source>
        <dbReference type="ARBA" id="ARBA00022692"/>
    </source>
</evidence>
<proteinExistence type="predicted"/>
<dbReference type="AlphaFoldDB" id="A0ABD3QIJ9"/>
<dbReference type="PANTHER" id="PTHR32195">
    <property type="entry name" value="OS07G0662800 PROTEIN"/>
    <property type="match status" value="1"/>
</dbReference>
<dbReference type="GO" id="GO:0005886">
    <property type="term" value="C:plasma membrane"/>
    <property type="evidence" value="ECO:0007669"/>
    <property type="project" value="UniProtKB-SubCell"/>
</dbReference>
<evidence type="ECO:0000256" key="6">
    <source>
        <dbReference type="ARBA" id="ARBA00022989"/>
    </source>
</evidence>
<evidence type="ECO:0000313" key="10">
    <source>
        <dbReference type="Proteomes" id="UP001516023"/>
    </source>
</evidence>
<reference evidence="9 10" key="1">
    <citation type="journal article" date="2020" name="G3 (Bethesda)">
        <title>Improved Reference Genome for Cyclotella cryptica CCMP332, a Model for Cell Wall Morphogenesis, Salinity Adaptation, and Lipid Production in Diatoms (Bacillariophyta).</title>
        <authorList>
            <person name="Roberts W.R."/>
            <person name="Downey K.M."/>
            <person name="Ruck E.C."/>
            <person name="Traller J.C."/>
            <person name="Alverson A.J."/>
        </authorList>
    </citation>
    <scope>NUCLEOTIDE SEQUENCE [LARGE SCALE GENOMIC DNA]</scope>
    <source>
        <strain evidence="9 10">CCMP332</strain>
    </source>
</reference>
<accession>A0ABD3QIJ9</accession>
<dbReference type="Gene3D" id="1.20.1740.10">
    <property type="entry name" value="Amino acid/polyamine transporter I"/>
    <property type="match status" value="1"/>
</dbReference>
<dbReference type="PANTHER" id="PTHR32195:SF26">
    <property type="entry name" value="TRYPTOPHAN OR TYROSINE TRANSPORTER PROTEIN"/>
    <property type="match status" value="1"/>
</dbReference>
<feature type="transmembrane region" description="Helical" evidence="8">
    <location>
        <begin position="380"/>
        <end position="399"/>
    </location>
</feature>
<comment type="subcellular location">
    <subcellularLocation>
        <location evidence="1">Cell inner membrane</location>
        <topology evidence="1">Multi-pass membrane protein</topology>
    </subcellularLocation>
</comment>
<feature type="transmembrane region" description="Helical" evidence="8">
    <location>
        <begin position="520"/>
        <end position="539"/>
    </location>
</feature>